<comment type="function">
    <text evidence="1">Specifically methylates the cytosine at position 967 (m5C967) of 16S rRNA.</text>
</comment>
<dbReference type="SUPFAM" id="SSF48013">
    <property type="entry name" value="NusB-like"/>
    <property type="match status" value="1"/>
</dbReference>
<feature type="binding site" evidence="16">
    <location>
        <position position="300"/>
    </location>
    <ligand>
        <name>S-adenosyl-L-methionine</name>
        <dbReference type="ChEBI" id="CHEBI:59789"/>
    </ligand>
</feature>
<evidence type="ECO:0000313" key="19">
    <source>
        <dbReference type="Proteomes" id="UP000281112"/>
    </source>
</evidence>
<dbReference type="Proteomes" id="UP000281112">
    <property type="component" value="Unassembled WGS sequence"/>
</dbReference>
<dbReference type="Gene3D" id="3.40.50.150">
    <property type="entry name" value="Vaccinia Virus protein VP39"/>
    <property type="match status" value="1"/>
</dbReference>
<evidence type="ECO:0000313" key="18">
    <source>
        <dbReference type="EMBL" id="RQW61286.1"/>
    </source>
</evidence>
<dbReference type="CDD" id="cd02440">
    <property type="entry name" value="AdoMet_MTases"/>
    <property type="match status" value="1"/>
</dbReference>
<dbReference type="GO" id="GO:0006355">
    <property type="term" value="P:regulation of DNA-templated transcription"/>
    <property type="evidence" value="ECO:0007669"/>
    <property type="project" value="InterPro"/>
</dbReference>
<feature type="active site" description="Nucleophile" evidence="16">
    <location>
        <position position="372"/>
    </location>
</feature>
<dbReference type="InterPro" id="IPR004573">
    <property type="entry name" value="rRNA_ssu_MeTfrase_B"/>
</dbReference>
<comment type="catalytic activity">
    <reaction evidence="14">
        <text>cytidine(967) in 16S rRNA + S-adenosyl-L-methionine = 5-methylcytidine(967) in 16S rRNA + S-adenosyl-L-homocysteine + H(+)</text>
        <dbReference type="Rhea" id="RHEA:42748"/>
        <dbReference type="Rhea" id="RHEA-COMP:10219"/>
        <dbReference type="Rhea" id="RHEA-COMP:10220"/>
        <dbReference type="ChEBI" id="CHEBI:15378"/>
        <dbReference type="ChEBI" id="CHEBI:57856"/>
        <dbReference type="ChEBI" id="CHEBI:59789"/>
        <dbReference type="ChEBI" id="CHEBI:74483"/>
        <dbReference type="ChEBI" id="CHEBI:82748"/>
        <dbReference type="EC" id="2.1.1.176"/>
    </reaction>
</comment>
<dbReference type="CDD" id="cd00620">
    <property type="entry name" value="Methyltransferase_Sun"/>
    <property type="match status" value="1"/>
</dbReference>
<dbReference type="InterPro" id="IPR054728">
    <property type="entry name" value="RsmB-like_ferredoxin"/>
</dbReference>
<dbReference type="InterPro" id="IPR006027">
    <property type="entry name" value="NusB_RsmB_TIM44"/>
</dbReference>
<dbReference type="Gene3D" id="1.10.940.10">
    <property type="entry name" value="NusB-like"/>
    <property type="match status" value="1"/>
</dbReference>
<dbReference type="EMBL" id="RJVQ01000014">
    <property type="protein sequence ID" value="RQW61286.1"/>
    <property type="molecule type" value="Genomic_DNA"/>
</dbReference>
<dbReference type="InterPro" id="IPR023267">
    <property type="entry name" value="RCMT"/>
</dbReference>
<keyword evidence="19" id="KW-1185">Reference proteome</keyword>
<keyword evidence="8 16" id="KW-0489">Methyltransferase</keyword>
<dbReference type="InterPro" id="IPR048019">
    <property type="entry name" value="RsmB-like_N"/>
</dbReference>
<evidence type="ECO:0000256" key="1">
    <source>
        <dbReference type="ARBA" id="ARBA00002724"/>
    </source>
</evidence>
<evidence type="ECO:0000256" key="4">
    <source>
        <dbReference type="ARBA" id="ARBA00012140"/>
    </source>
</evidence>
<evidence type="ECO:0000256" key="13">
    <source>
        <dbReference type="ARBA" id="ARBA00031088"/>
    </source>
</evidence>
<dbReference type="GO" id="GO:0009383">
    <property type="term" value="F:rRNA (cytosine-C5-)-methyltransferase activity"/>
    <property type="evidence" value="ECO:0007669"/>
    <property type="project" value="TreeGrafter"/>
</dbReference>
<organism evidence="18 19">
    <name type="scientific">Vibrio viridaestus</name>
    <dbReference type="NCBI Taxonomy" id="2487322"/>
    <lineage>
        <taxon>Bacteria</taxon>
        <taxon>Pseudomonadati</taxon>
        <taxon>Pseudomonadota</taxon>
        <taxon>Gammaproteobacteria</taxon>
        <taxon>Vibrionales</taxon>
        <taxon>Vibrionaceae</taxon>
        <taxon>Vibrio</taxon>
    </lineage>
</organism>
<evidence type="ECO:0000256" key="3">
    <source>
        <dbReference type="ARBA" id="ARBA00007494"/>
    </source>
</evidence>
<feature type="domain" description="SAM-dependent MTase RsmB/NOP-type" evidence="17">
    <location>
        <begin position="161"/>
        <end position="425"/>
    </location>
</feature>
<evidence type="ECO:0000259" key="17">
    <source>
        <dbReference type="PROSITE" id="PS51686"/>
    </source>
</evidence>
<dbReference type="GO" id="GO:0005829">
    <property type="term" value="C:cytosol"/>
    <property type="evidence" value="ECO:0007669"/>
    <property type="project" value="TreeGrafter"/>
</dbReference>
<evidence type="ECO:0000256" key="8">
    <source>
        <dbReference type="ARBA" id="ARBA00022603"/>
    </source>
</evidence>
<keyword evidence="5" id="KW-0963">Cytoplasm</keyword>
<reference evidence="18 19" key="1">
    <citation type="submission" date="2018-11" db="EMBL/GenBank/DDBJ databases">
        <title>Vibrio LJC006 sp. nov., isolated from seawater during the bloom of the enteromorpha.</title>
        <authorList>
            <person name="Liang J."/>
        </authorList>
    </citation>
    <scope>NUCLEOTIDE SEQUENCE [LARGE SCALE GENOMIC DNA]</scope>
    <source>
        <strain evidence="18 19">LJC006</strain>
    </source>
</reference>
<evidence type="ECO:0000256" key="6">
    <source>
        <dbReference type="ARBA" id="ARBA00022517"/>
    </source>
</evidence>
<feature type="binding site" evidence="16">
    <location>
        <begin position="251"/>
        <end position="257"/>
    </location>
    <ligand>
        <name>S-adenosyl-L-methionine</name>
        <dbReference type="ChEBI" id="CHEBI:59789"/>
    </ligand>
</feature>
<dbReference type="InterPro" id="IPR001678">
    <property type="entry name" value="MeTrfase_RsmB-F_NOP2_dom"/>
</dbReference>
<evidence type="ECO:0000256" key="11">
    <source>
        <dbReference type="ARBA" id="ARBA00022884"/>
    </source>
</evidence>
<gene>
    <name evidence="18" type="primary">rsmB</name>
    <name evidence="18" type="ORF">EES38_20425</name>
</gene>
<sequence length="426" mass="47509">MNVRAAAANVIFQVVDKGLSLSSALPDAQKDVSPRDHALLQEICFGVLRYLPRLESIVHELMDKPLKGKQRVFHHLILVGLYQILFMRIPDHAAVGETVEATKALKGPKLRGLINAVLRNFQRNQDQLVEQATSHDAGKYGHPSWLLKLLKSAYPEQWINIVEANNQKAPMWLRVNHQHTSASQYQALLSEQNVDSYLNAETANALKLASPCDVQALPGFTEGKVSVQDAAAQLSVEYLAPQEGDLILDCCAAPGGKTAHILERQPKARVVAIDFDATRLKRVNDNLQRLNLKAEVIEGDARYPEQWWHGDKFDRILLDAPCSATGVIRRHPDIKWLRRAEDIEQLAVLQKEILQAMWCQLKAGGTLVYATCSITPQENKDQILQFLANTPDAILVDSDPSSPGRQILPGENDMDGFYYAVLKKQA</sequence>
<dbReference type="Pfam" id="PF01029">
    <property type="entry name" value="NusB"/>
    <property type="match status" value="1"/>
</dbReference>
<dbReference type="FunFam" id="3.30.70.1170:FF:000002">
    <property type="entry name" value="Ribosomal RNA small subunit methyltransferase B"/>
    <property type="match status" value="1"/>
</dbReference>
<dbReference type="FunFam" id="3.40.50.150:FF:000022">
    <property type="entry name" value="Ribosomal RNA small subunit methyltransferase B"/>
    <property type="match status" value="1"/>
</dbReference>
<keyword evidence="10 16" id="KW-0949">S-adenosyl-L-methionine</keyword>
<dbReference type="RefSeq" id="WP_124939064.1">
    <property type="nucleotide sequence ID" value="NZ_RJVQ01000014.1"/>
</dbReference>
<evidence type="ECO:0000256" key="9">
    <source>
        <dbReference type="ARBA" id="ARBA00022679"/>
    </source>
</evidence>
<evidence type="ECO:0000256" key="16">
    <source>
        <dbReference type="PROSITE-ProRule" id="PRU01023"/>
    </source>
</evidence>
<evidence type="ECO:0000256" key="5">
    <source>
        <dbReference type="ARBA" id="ARBA00022490"/>
    </source>
</evidence>
<dbReference type="AlphaFoldDB" id="A0A3N9U0T6"/>
<dbReference type="InterPro" id="IPR029063">
    <property type="entry name" value="SAM-dependent_MTases_sf"/>
</dbReference>
<keyword evidence="6" id="KW-0690">Ribosome biogenesis</keyword>
<feature type="binding site" evidence="16">
    <location>
        <position position="274"/>
    </location>
    <ligand>
        <name>S-adenosyl-L-methionine</name>
        <dbReference type="ChEBI" id="CHEBI:59789"/>
    </ligand>
</feature>
<dbReference type="Gene3D" id="1.10.287.730">
    <property type="entry name" value="Helix hairpin bin"/>
    <property type="match status" value="1"/>
</dbReference>
<accession>A0A3N9U0T6</accession>
<keyword evidence="9 16" id="KW-0808">Transferase</keyword>
<dbReference type="GO" id="GO:0003723">
    <property type="term" value="F:RNA binding"/>
    <property type="evidence" value="ECO:0007669"/>
    <property type="project" value="UniProtKB-UniRule"/>
</dbReference>
<name>A0A3N9U0T6_9VIBR</name>
<comment type="subcellular location">
    <subcellularLocation>
        <location evidence="2">Cytoplasm</location>
    </subcellularLocation>
</comment>
<dbReference type="InterPro" id="IPR035926">
    <property type="entry name" value="NusB-like_sf"/>
</dbReference>
<proteinExistence type="inferred from homology"/>
<keyword evidence="7" id="KW-0698">rRNA processing</keyword>
<dbReference type="PROSITE" id="PS51686">
    <property type="entry name" value="SAM_MT_RSMB_NOP"/>
    <property type="match status" value="1"/>
</dbReference>
<dbReference type="SUPFAM" id="SSF53335">
    <property type="entry name" value="S-adenosyl-L-methionine-dependent methyltransferases"/>
    <property type="match status" value="1"/>
</dbReference>
<dbReference type="EC" id="2.1.1.176" evidence="4"/>
<comment type="caution">
    <text evidence="18">The sequence shown here is derived from an EMBL/GenBank/DDBJ whole genome shotgun (WGS) entry which is preliminary data.</text>
</comment>
<evidence type="ECO:0000256" key="10">
    <source>
        <dbReference type="ARBA" id="ARBA00022691"/>
    </source>
</evidence>
<dbReference type="InterPro" id="IPR018314">
    <property type="entry name" value="RsmB/NOL1/NOP2-like_CS"/>
</dbReference>
<dbReference type="GO" id="GO:0070475">
    <property type="term" value="P:rRNA base methylation"/>
    <property type="evidence" value="ECO:0007669"/>
    <property type="project" value="TreeGrafter"/>
</dbReference>
<dbReference type="NCBIfam" id="TIGR00563">
    <property type="entry name" value="rsmB"/>
    <property type="match status" value="1"/>
</dbReference>
<dbReference type="PANTHER" id="PTHR22807">
    <property type="entry name" value="NOP2 YEAST -RELATED NOL1/NOP2/FMU SUN DOMAIN-CONTAINING"/>
    <property type="match status" value="1"/>
</dbReference>
<dbReference type="NCBIfam" id="NF008149">
    <property type="entry name" value="PRK10901.1"/>
    <property type="match status" value="1"/>
</dbReference>
<dbReference type="PROSITE" id="PS01153">
    <property type="entry name" value="NOL1_NOP2_SUN"/>
    <property type="match status" value="1"/>
</dbReference>
<evidence type="ECO:0000256" key="7">
    <source>
        <dbReference type="ARBA" id="ARBA00022552"/>
    </source>
</evidence>
<dbReference type="NCBIfam" id="NF011494">
    <property type="entry name" value="PRK14902.1"/>
    <property type="match status" value="1"/>
</dbReference>
<feature type="binding site" evidence="16">
    <location>
        <position position="319"/>
    </location>
    <ligand>
        <name>S-adenosyl-L-methionine</name>
        <dbReference type="ChEBI" id="CHEBI:59789"/>
    </ligand>
</feature>
<dbReference type="InterPro" id="IPR049560">
    <property type="entry name" value="MeTrfase_RsmB-F_NOP2_cat"/>
</dbReference>
<evidence type="ECO:0000256" key="14">
    <source>
        <dbReference type="ARBA" id="ARBA00047283"/>
    </source>
</evidence>
<comment type="similarity">
    <text evidence="3 16">Belongs to the class I-like SAM-binding methyltransferase superfamily. RsmB/NOP family.</text>
</comment>
<dbReference type="PRINTS" id="PR02008">
    <property type="entry name" value="RCMTFAMILY"/>
</dbReference>
<dbReference type="OrthoDB" id="9810297at2"/>
<dbReference type="Pfam" id="PF01189">
    <property type="entry name" value="Methyltr_RsmB-F"/>
    <property type="match status" value="1"/>
</dbReference>
<dbReference type="PANTHER" id="PTHR22807:SF61">
    <property type="entry name" value="NOL1_NOP2_SUN FAMILY PROTEIN _ ANTITERMINATION NUSB DOMAIN-CONTAINING PROTEIN"/>
    <property type="match status" value="1"/>
</dbReference>
<protein>
    <recommendedName>
        <fullName evidence="15">Ribosomal RNA small subunit methyltransferase B</fullName>
        <ecNumber evidence="4">2.1.1.176</ecNumber>
    </recommendedName>
    <alternativeName>
        <fullName evidence="12">16S rRNA m5C967 methyltransferase</fullName>
    </alternativeName>
    <alternativeName>
        <fullName evidence="13">rRNA (cytosine-C(5)-)-methyltransferase RsmB</fullName>
    </alternativeName>
</protein>
<evidence type="ECO:0000256" key="12">
    <source>
        <dbReference type="ARBA" id="ARBA00030399"/>
    </source>
</evidence>
<keyword evidence="11 16" id="KW-0694">RNA-binding</keyword>
<evidence type="ECO:0000256" key="15">
    <source>
        <dbReference type="ARBA" id="ARBA00067267"/>
    </source>
</evidence>
<dbReference type="Pfam" id="PF22458">
    <property type="entry name" value="RsmF-B_ferredox"/>
    <property type="match status" value="1"/>
</dbReference>
<dbReference type="Gene3D" id="3.30.70.1170">
    <property type="entry name" value="Sun protein, domain 3"/>
    <property type="match status" value="1"/>
</dbReference>
<dbReference type="FunFam" id="1.10.940.10:FF:000002">
    <property type="entry name" value="Ribosomal RNA small subunit methyltransferase B"/>
    <property type="match status" value="1"/>
</dbReference>
<evidence type="ECO:0000256" key="2">
    <source>
        <dbReference type="ARBA" id="ARBA00004496"/>
    </source>
</evidence>